<accession>A0A917TFF6</accession>
<keyword evidence="3" id="KW-1185">Reference proteome</keyword>
<feature type="compositionally biased region" description="Basic residues" evidence="1">
    <location>
        <begin position="1"/>
        <end position="17"/>
    </location>
</feature>
<comment type="caution">
    <text evidence="2">The sequence shown here is derived from an EMBL/GenBank/DDBJ whole genome shotgun (WGS) entry which is preliminary data.</text>
</comment>
<evidence type="ECO:0000313" key="2">
    <source>
        <dbReference type="EMBL" id="GGM18741.1"/>
    </source>
</evidence>
<proteinExistence type="predicted"/>
<dbReference type="Proteomes" id="UP000642070">
    <property type="component" value="Unassembled WGS sequence"/>
</dbReference>
<reference evidence="2" key="2">
    <citation type="submission" date="2020-09" db="EMBL/GenBank/DDBJ databases">
        <authorList>
            <person name="Sun Q."/>
            <person name="Ohkuma M."/>
        </authorList>
    </citation>
    <scope>NUCLEOTIDE SEQUENCE</scope>
    <source>
        <strain evidence="2">JCM 19831</strain>
    </source>
</reference>
<reference evidence="2" key="1">
    <citation type="journal article" date="2014" name="Int. J. Syst. Evol. Microbiol.">
        <title>Complete genome sequence of Corynebacterium casei LMG S-19264T (=DSM 44701T), isolated from a smear-ripened cheese.</title>
        <authorList>
            <consortium name="US DOE Joint Genome Institute (JGI-PGF)"/>
            <person name="Walter F."/>
            <person name="Albersmeier A."/>
            <person name="Kalinowski J."/>
            <person name="Ruckert C."/>
        </authorList>
    </citation>
    <scope>NUCLEOTIDE SEQUENCE</scope>
    <source>
        <strain evidence="2">JCM 19831</strain>
    </source>
</reference>
<feature type="region of interest" description="Disordered" evidence="1">
    <location>
        <begin position="1"/>
        <end position="21"/>
    </location>
</feature>
<gene>
    <name evidence="2" type="ORF">GCM10007977_020020</name>
</gene>
<sequence>MHPPRRHGRCHRRRPKGPRPPVALDAFVALIVAPQPHAPSTAAQPHAPSTRRTDVGRSTLKLIAGSEGRSTNVWAGVGAWIVLGQRAFTVEAGRGAADRYVKTGPQFSTVPPSASG</sequence>
<protein>
    <submittedName>
        <fullName evidence="2">Uncharacterized protein</fullName>
    </submittedName>
</protein>
<feature type="region of interest" description="Disordered" evidence="1">
    <location>
        <begin position="35"/>
        <end position="57"/>
    </location>
</feature>
<name>A0A917TFF6_9ACTN</name>
<dbReference type="EMBL" id="BMPI01000008">
    <property type="protein sequence ID" value="GGM18741.1"/>
    <property type="molecule type" value="Genomic_DNA"/>
</dbReference>
<evidence type="ECO:0000313" key="3">
    <source>
        <dbReference type="Proteomes" id="UP000642070"/>
    </source>
</evidence>
<evidence type="ECO:0000256" key="1">
    <source>
        <dbReference type="SAM" id="MobiDB-lite"/>
    </source>
</evidence>
<organism evidence="2 3">
    <name type="scientific">Dactylosporangium sucinum</name>
    <dbReference type="NCBI Taxonomy" id="1424081"/>
    <lineage>
        <taxon>Bacteria</taxon>
        <taxon>Bacillati</taxon>
        <taxon>Actinomycetota</taxon>
        <taxon>Actinomycetes</taxon>
        <taxon>Micromonosporales</taxon>
        <taxon>Micromonosporaceae</taxon>
        <taxon>Dactylosporangium</taxon>
    </lineage>
</organism>
<dbReference type="AlphaFoldDB" id="A0A917TFF6"/>